<evidence type="ECO:0000313" key="2">
    <source>
        <dbReference type="EMBL" id="MBB4957029.1"/>
    </source>
</evidence>
<sequence length="530" mass="55394">MTAPGAARPGEPGWQHQTAGATQPPSAAAARPAAGPGQAPPPTVTWAGSAVSGSPGHATVPAGPAQAAYPYAAPAQPYTQTQAHTQTQTRGAAAASHPAQAAAATNVAATSGPPAQAGAAVSARASVAAQTTATESAAAAVARPRPLRSGIGTFHVAQLLGWQVAGAAGLAAYQHSVAATAAVSAGAALTLAPTLIRLRGRWAYQWLPLWLRYRLRPHRLPASGGNHALNLLSFVESSAALDTIDIDDQSVALIGHRGGLSAVFELDPADGSLVVGPPQPIPSPAELLPAADDESPSITVQVLIHVAPAPRVSLGPGVVDRSYRELTDGDVPAHRRVWVVLQAARTPDFYSDAELRPALTSAIRRTRRRLRRDQITARLLNRDELLAAVGYLAELPPQADKGNVYGAASGRMLAREGWQTWWTEQMPQTSHRLVQWPRMPWQVDSLLRQLPTLASVVSVAVTRDPNRTSPGDDVAVEVGFRLIARDANTLAAGNQALAEAVRRDGGRTERLDGEQVRGLAATLPLGGFLR</sequence>
<evidence type="ECO:0000256" key="1">
    <source>
        <dbReference type="SAM" id="MobiDB-lite"/>
    </source>
</evidence>
<name>A0A7W7SLK4_9ACTN</name>
<gene>
    <name evidence="2" type="ORF">FHR38_000762</name>
</gene>
<dbReference type="EMBL" id="JACHJW010000001">
    <property type="protein sequence ID" value="MBB4957029.1"/>
    <property type="molecule type" value="Genomic_DNA"/>
</dbReference>
<dbReference type="RefSeq" id="WP_184532772.1">
    <property type="nucleotide sequence ID" value="NZ_JACHJW010000001.1"/>
</dbReference>
<dbReference type="NCBIfam" id="TIGR03923">
    <property type="entry name" value="T7SS_EccE"/>
    <property type="match status" value="1"/>
</dbReference>
<feature type="region of interest" description="Disordered" evidence="1">
    <location>
        <begin position="1"/>
        <end position="61"/>
    </location>
</feature>
<proteinExistence type="predicted"/>
<protein>
    <submittedName>
        <fullName evidence="2">Type VII secretion protein EccE</fullName>
    </submittedName>
</protein>
<dbReference type="Proteomes" id="UP000578819">
    <property type="component" value="Unassembled WGS sequence"/>
</dbReference>
<dbReference type="AlphaFoldDB" id="A0A7W7SLK4"/>
<organism evidence="2 3">
    <name type="scientific">Micromonospora polyrhachis</name>
    <dbReference type="NCBI Taxonomy" id="1282883"/>
    <lineage>
        <taxon>Bacteria</taxon>
        <taxon>Bacillati</taxon>
        <taxon>Actinomycetota</taxon>
        <taxon>Actinomycetes</taxon>
        <taxon>Micromonosporales</taxon>
        <taxon>Micromonosporaceae</taxon>
        <taxon>Micromonospora</taxon>
    </lineage>
</organism>
<comment type="caution">
    <text evidence="2">The sequence shown here is derived from an EMBL/GenBank/DDBJ whole genome shotgun (WGS) entry which is preliminary data.</text>
</comment>
<accession>A0A7W7SLK4</accession>
<evidence type="ECO:0000313" key="3">
    <source>
        <dbReference type="Proteomes" id="UP000578819"/>
    </source>
</evidence>
<reference evidence="2 3" key="1">
    <citation type="submission" date="2020-08" db="EMBL/GenBank/DDBJ databases">
        <title>Sequencing the genomes of 1000 actinobacteria strains.</title>
        <authorList>
            <person name="Klenk H.-P."/>
        </authorList>
    </citation>
    <scope>NUCLEOTIDE SEQUENCE [LARGE SCALE GENOMIC DNA]</scope>
    <source>
        <strain evidence="2 3">DSM 45886</strain>
    </source>
</reference>
<dbReference type="InterPro" id="IPR021368">
    <property type="entry name" value="T7SS_EccE"/>
</dbReference>
<feature type="region of interest" description="Disordered" evidence="1">
    <location>
        <begin position="78"/>
        <end position="99"/>
    </location>
</feature>
<keyword evidence="3" id="KW-1185">Reference proteome</keyword>
<feature type="compositionally biased region" description="Low complexity" evidence="1">
    <location>
        <begin position="17"/>
        <end position="37"/>
    </location>
</feature>